<dbReference type="Proteomes" id="UP000749646">
    <property type="component" value="Unassembled WGS sequence"/>
</dbReference>
<dbReference type="InterPro" id="IPR012334">
    <property type="entry name" value="Pectin_lyas_fold"/>
</dbReference>
<organism evidence="1 2">
    <name type="scientific">Modicella reniformis</name>
    <dbReference type="NCBI Taxonomy" id="1440133"/>
    <lineage>
        <taxon>Eukaryota</taxon>
        <taxon>Fungi</taxon>
        <taxon>Fungi incertae sedis</taxon>
        <taxon>Mucoromycota</taxon>
        <taxon>Mortierellomycotina</taxon>
        <taxon>Mortierellomycetes</taxon>
        <taxon>Mortierellales</taxon>
        <taxon>Mortierellaceae</taxon>
        <taxon>Modicella</taxon>
    </lineage>
</organism>
<accession>A0A9P6MAV6</accession>
<keyword evidence="2" id="KW-1185">Reference proteome</keyword>
<evidence type="ECO:0000313" key="2">
    <source>
        <dbReference type="Proteomes" id="UP000749646"/>
    </source>
</evidence>
<dbReference type="EMBL" id="JAAAHW010003228">
    <property type="protein sequence ID" value="KAF9986484.1"/>
    <property type="molecule type" value="Genomic_DNA"/>
</dbReference>
<dbReference type="OrthoDB" id="509690at2759"/>
<dbReference type="InterPro" id="IPR011050">
    <property type="entry name" value="Pectin_lyase_fold/virulence"/>
</dbReference>
<dbReference type="Gene3D" id="2.160.20.10">
    <property type="entry name" value="Single-stranded right-handed beta-helix, Pectin lyase-like"/>
    <property type="match status" value="2"/>
</dbReference>
<sequence>MVTGDLNALKFPDIYGNTVPDFSRVGYREGHVKIPMVPIKKVLGPKDIHDGVHHDDRKRIQDAIDEVASLPLQCIGNDGARIRGAVLLKAGTYHVSGALIINASGVVLRGEGQETIIIANGTIQRDFILVNGMHSSDMGRQKTQLHKARTREMMPRNGYKDTKGYSVGDRIVIERPGTEEWIHYLGMDDLPCRPDNHNPSVQWTPKSFTFRFERKVVAIDQKTSTFIIDIPMVMCLDPNYPPSRIYELIHKFPTISDVGVENLCLVGKANPGGPEDMSEDHGWYAIVVDNTIHGWVADVTIKHFVSGIYAAAWSRYITIQDCSVKDPISKPKEGGRRYMFNLSGQMGLVKRCLAEYARHDFTTLGRVCGPNVFVDSIGDYGNNDSGPHERFAMGILYDNITCAFHVIYNCTARTHNNCFQDPPGTKNWIIGFKGGVTSKPMFKGTRSDVESPFPVRSLYWAQLVARMDGDIQRVNNTVGTEGRMKYPPRCYV</sequence>
<dbReference type="SUPFAM" id="SSF51126">
    <property type="entry name" value="Pectin lyase-like"/>
    <property type="match status" value="1"/>
</dbReference>
<proteinExistence type="predicted"/>
<reference evidence="1" key="1">
    <citation type="journal article" date="2020" name="Fungal Divers.">
        <title>Resolving the Mortierellaceae phylogeny through synthesis of multi-gene phylogenetics and phylogenomics.</title>
        <authorList>
            <person name="Vandepol N."/>
            <person name="Liber J."/>
            <person name="Desiro A."/>
            <person name="Na H."/>
            <person name="Kennedy M."/>
            <person name="Barry K."/>
            <person name="Grigoriev I.V."/>
            <person name="Miller A.N."/>
            <person name="O'Donnell K."/>
            <person name="Stajich J.E."/>
            <person name="Bonito G."/>
        </authorList>
    </citation>
    <scope>NUCLEOTIDE SEQUENCE</scope>
    <source>
        <strain evidence="1">MES-2147</strain>
    </source>
</reference>
<comment type="caution">
    <text evidence="1">The sequence shown here is derived from an EMBL/GenBank/DDBJ whole genome shotgun (WGS) entry which is preliminary data.</text>
</comment>
<name>A0A9P6MAV6_9FUNG</name>
<dbReference type="AlphaFoldDB" id="A0A9P6MAV6"/>
<gene>
    <name evidence="1" type="ORF">BGZ65_007455</name>
</gene>
<evidence type="ECO:0000313" key="1">
    <source>
        <dbReference type="EMBL" id="KAF9986484.1"/>
    </source>
</evidence>
<protein>
    <recommendedName>
        <fullName evidence="3">Pectate lyase superfamily protein domain-containing protein</fullName>
    </recommendedName>
</protein>
<evidence type="ECO:0008006" key="3">
    <source>
        <dbReference type="Google" id="ProtNLM"/>
    </source>
</evidence>